<dbReference type="Gene3D" id="3.30.160.670">
    <property type="match status" value="1"/>
</dbReference>
<organism evidence="2 3">
    <name type="scientific">Costertonia aggregata</name>
    <dbReference type="NCBI Taxonomy" id="343403"/>
    <lineage>
        <taxon>Bacteria</taxon>
        <taxon>Pseudomonadati</taxon>
        <taxon>Bacteroidota</taxon>
        <taxon>Flavobacteriia</taxon>
        <taxon>Flavobacteriales</taxon>
        <taxon>Flavobacteriaceae</taxon>
        <taxon>Costertonia</taxon>
    </lineage>
</organism>
<name>A0A7H9AT52_9FLAO</name>
<dbReference type="AlphaFoldDB" id="A0A7H9AT52"/>
<evidence type="ECO:0000259" key="1">
    <source>
        <dbReference type="Pfam" id="PF13590"/>
    </source>
</evidence>
<protein>
    <submittedName>
        <fullName evidence="2">DUF4136 domain-containing protein</fullName>
    </submittedName>
</protein>
<keyword evidence="3" id="KW-1185">Reference proteome</keyword>
<dbReference type="KEGG" id="cagg:HYG79_14590"/>
<dbReference type="RefSeq" id="WP_179242801.1">
    <property type="nucleotide sequence ID" value="NZ_CP058595.1"/>
</dbReference>
<gene>
    <name evidence="2" type="ORF">HYG79_14590</name>
</gene>
<dbReference type="Proteomes" id="UP000509302">
    <property type="component" value="Chromosome"/>
</dbReference>
<evidence type="ECO:0000313" key="2">
    <source>
        <dbReference type="EMBL" id="QLG46522.1"/>
    </source>
</evidence>
<sequence length="203" mass="23429">MRKLKMNLLAICSLVLIWSCGPKISSTVKTTKDLSSYETYAYLPNSDAEAPDKVEQSNEVGEQIVAAMNRNMQKAGYTIDREDPDLLVIINTNYDQESDVDVYRDYDYNYAYYPYTTSLPVNTYYNDYYYNGYTDYGPIYDYDVVMNQYTDSGMVVSLVDKDTKNIVWTGSVDDFYVYQDNASEEVAEYVDNIFSDYPTISQN</sequence>
<dbReference type="InterPro" id="IPR025411">
    <property type="entry name" value="DUF4136"/>
</dbReference>
<reference evidence="2 3" key="1">
    <citation type="journal article" date="2006" name="Int. J. Syst. Evol. Microbiol.">
        <title>Costertonia aggregata gen. nov., sp. nov., a mesophilic marine bacterium of the family Flavobacteriaceae, isolated from a mature biofilm.</title>
        <authorList>
            <person name="Kwon K.K."/>
            <person name="Lee Y.K."/>
            <person name="Lee H.K."/>
        </authorList>
    </citation>
    <scope>NUCLEOTIDE SEQUENCE [LARGE SCALE GENOMIC DNA]</scope>
    <source>
        <strain evidence="2 3">KCCM 42265</strain>
    </source>
</reference>
<dbReference type="Pfam" id="PF13590">
    <property type="entry name" value="DUF4136"/>
    <property type="match status" value="1"/>
</dbReference>
<evidence type="ECO:0000313" key="3">
    <source>
        <dbReference type="Proteomes" id="UP000509302"/>
    </source>
</evidence>
<dbReference type="EMBL" id="CP058595">
    <property type="protein sequence ID" value="QLG46522.1"/>
    <property type="molecule type" value="Genomic_DNA"/>
</dbReference>
<accession>A0A7H9AT52</accession>
<proteinExistence type="predicted"/>
<feature type="domain" description="DUF4136" evidence="1">
    <location>
        <begin position="28"/>
        <end position="198"/>
    </location>
</feature>